<dbReference type="PANTHER" id="PTHR33545">
    <property type="entry name" value="UPF0750 MEMBRANE PROTEIN YITT-RELATED"/>
    <property type="match status" value="1"/>
</dbReference>
<proteinExistence type="predicted"/>
<feature type="domain" description="DUF2179" evidence="7">
    <location>
        <begin position="266"/>
        <end position="320"/>
    </location>
</feature>
<keyword evidence="5 6" id="KW-0472">Membrane</keyword>
<evidence type="ECO:0000256" key="6">
    <source>
        <dbReference type="SAM" id="Phobius"/>
    </source>
</evidence>
<evidence type="ECO:0000313" key="9">
    <source>
        <dbReference type="Proteomes" id="UP000665561"/>
    </source>
</evidence>
<dbReference type="InterPro" id="IPR019264">
    <property type="entry name" value="DUF2179"/>
</dbReference>
<evidence type="ECO:0000256" key="2">
    <source>
        <dbReference type="ARBA" id="ARBA00022475"/>
    </source>
</evidence>
<evidence type="ECO:0000313" key="8">
    <source>
        <dbReference type="EMBL" id="NBD22558.1"/>
    </source>
</evidence>
<feature type="transmembrane region" description="Helical" evidence="6">
    <location>
        <begin position="89"/>
        <end position="109"/>
    </location>
</feature>
<dbReference type="PIRSF" id="PIRSF006483">
    <property type="entry name" value="Membrane_protein_YitT"/>
    <property type="match status" value="1"/>
</dbReference>
<keyword evidence="2" id="KW-1003">Cell membrane</keyword>
<name>A0ABW9XIX5_9BACL</name>
<keyword evidence="4 6" id="KW-1133">Transmembrane helix</keyword>
<dbReference type="Gene3D" id="3.30.70.120">
    <property type="match status" value="1"/>
</dbReference>
<dbReference type="InterPro" id="IPR015867">
    <property type="entry name" value="N-reg_PII/ATP_PRibTrfase_C"/>
</dbReference>
<protein>
    <submittedName>
        <fullName evidence="8">DUF2179 domain-containing protein</fullName>
    </submittedName>
</protein>
<dbReference type="Pfam" id="PF10035">
    <property type="entry name" value="DUF2179"/>
    <property type="match status" value="1"/>
</dbReference>
<accession>A0ABW9XIX5</accession>
<keyword evidence="3 6" id="KW-0812">Transmembrane</keyword>
<dbReference type="EMBL" id="JAAAMV010000001">
    <property type="protein sequence ID" value="NBD22558.1"/>
    <property type="molecule type" value="Genomic_DNA"/>
</dbReference>
<evidence type="ECO:0000256" key="3">
    <source>
        <dbReference type="ARBA" id="ARBA00022692"/>
    </source>
</evidence>
<gene>
    <name evidence="8" type="ORF">GT019_01590</name>
</gene>
<evidence type="ECO:0000256" key="5">
    <source>
        <dbReference type="ARBA" id="ARBA00023136"/>
    </source>
</evidence>
<comment type="subcellular location">
    <subcellularLocation>
        <location evidence="1">Cell membrane</location>
        <topology evidence="1">Multi-pass membrane protein</topology>
    </subcellularLocation>
</comment>
<keyword evidence="9" id="KW-1185">Reference proteome</keyword>
<dbReference type="InterPro" id="IPR051461">
    <property type="entry name" value="UPF0750_membrane"/>
</dbReference>
<dbReference type="Pfam" id="PF02588">
    <property type="entry name" value="YitT_membrane"/>
    <property type="match status" value="1"/>
</dbReference>
<dbReference type="Proteomes" id="UP000665561">
    <property type="component" value="Unassembled WGS sequence"/>
</dbReference>
<feature type="transmembrane region" description="Helical" evidence="6">
    <location>
        <begin position="152"/>
        <end position="171"/>
    </location>
</feature>
<feature type="transmembrane region" description="Helical" evidence="6">
    <location>
        <begin position="192"/>
        <end position="213"/>
    </location>
</feature>
<evidence type="ECO:0000256" key="1">
    <source>
        <dbReference type="ARBA" id="ARBA00004651"/>
    </source>
</evidence>
<sequence>MLYQTVSENNAFDFPVKETYYDYCLHVPTTFPKGAEYPLKTTTAQVLRTLLPVMLGTAIYAFGLHYFLLPNQLMEGGVTGIAILLNYALGWPLSISTFVLNIPLFFIGWRILGRSHTGYTIFGAVSLSVFLALMEKLIALGWIVPFRTSNDYILAVLYAGVTLGIGLGIVFRFGGTTGGVDIIARIAAKLKGWSMGQVILTLDVIIIGLSLLYIPKEKVLYTLVAVFIASKLIDFIQEGAYAAKEFSIITERGDELGLKITQDMDRGVTLFPAKGAYSGKPKQVVYCVVARHEVRMLKAIVNGIDPRAFIVINDVHDVLGEGFKAE</sequence>
<feature type="transmembrane region" description="Helical" evidence="6">
    <location>
        <begin position="50"/>
        <end position="69"/>
    </location>
</feature>
<feature type="transmembrane region" description="Helical" evidence="6">
    <location>
        <begin position="121"/>
        <end position="146"/>
    </location>
</feature>
<dbReference type="CDD" id="cd16380">
    <property type="entry name" value="YitT_C"/>
    <property type="match status" value="1"/>
</dbReference>
<evidence type="ECO:0000256" key="4">
    <source>
        <dbReference type="ARBA" id="ARBA00022989"/>
    </source>
</evidence>
<reference evidence="8 9" key="1">
    <citation type="submission" date="2020-01" db="EMBL/GenBank/DDBJ databases">
        <title>Paenibacillus soybeanensis sp. nov. isolated from the nodules of soybean (Glycine max(L.) Merr).</title>
        <authorList>
            <person name="Wang H."/>
        </authorList>
    </citation>
    <scope>NUCLEOTIDE SEQUENCE [LARGE SCALE GENOMIC DNA]</scope>
    <source>
        <strain evidence="8 9">T1</strain>
    </source>
</reference>
<comment type="caution">
    <text evidence="8">The sequence shown here is derived from an EMBL/GenBank/DDBJ whole genome shotgun (WGS) entry which is preliminary data.</text>
</comment>
<organism evidence="8 9">
    <name type="scientific">Paenibacillus glycinis</name>
    <dbReference type="NCBI Taxonomy" id="2697035"/>
    <lineage>
        <taxon>Bacteria</taxon>
        <taxon>Bacillati</taxon>
        <taxon>Bacillota</taxon>
        <taxon>Bacilli</taxon>
        <taxon>Bacillales</taxon>
        <taxon>Paenibacillaceae</taxon>
        <taxon>Paenibacillus</taxon>
    </lineage>
</organism>
<dbReference type="InterPro" id="IPR003740">
    <property type="entry name" value="YitT"/>
</dbReference>
<dbReference type="PANTHER" id="PTHR33545:SF10">
    <property type="entry name" value="UPF0750 MEMBRANE PROTEIN YPJC"/>
    <property type="match status" value="1"/>
</dbReference>
<evidence type="ECO:0000259" key="7">
    <source>
        <dbReference type="Pfam" id="PF10035"/>
    </source>
</evidence>